<comment type="similarity">
    <text evidence="2 5">Belongs to the cyclophilin-type PPIase family.</text>
</comment>
<dbReference type="InterPro" id="IPR002130">
    <property type="entry name" value="Cyclophilin-type_PPIase_dom"/>
</dbReference>
<evidence type="ECO:0000256" key="3">
    <source>
        <dbReference type="ARBA" id="ARBA00023110"/>
    </source>
</evidence>
<dbReference type="GO" id="GO:0003755">
    <property type="term" value="F:peptidyl-prolyl cis-trans isomerase activity"/>
    <property type="evidence" value="ECO:0007669"/>
    <property type="project" value="UniProtKB-UniRule"/>
</dbReference>
<dbReference type="PROSITE" id="PS50072">
    <property type="entry name" value="CSA_PPIASE_2"/>
    <property type="match status" value="1"/>
</dbReference>
<dbReference type="Gene3D" id="2.40.100.10">
    <property type="entry name" value="Cyclophilin-like"/>
    <property type="match status" value="1"/>
</dbReference>
<dbReference type="EC" id="5.2.1.8" evidence="5"/>
<evidence type="ECO:0000313" key="9">
    <source>
        <dbReference type="Proteomes" id="UP000824162"/>
    </source>
</evidence>
<reference evidence="8" key="2">
    <citation type="submission" date="2021-04" db="EMBL/GenBank/DDBJ databases">
        <authorList>
            <person name="Gilroy R."/>
        </authorList>
    </citation>
    <scope>NUCLEOTIDE SEQUENCE</scope>
    <source>
        <strain evidence="8">5790</strain>
    </source>
</reference>
<comment type="catalytic activity">
    <reaction evidence="5">
        <text>[protein]-peptidylproline (omega=180) = [protein]-peptidylproline (omega=0)</text>
        <dbReference type="Rhea" id="RHEA:16237"/>
        <dbReference type="Rhea" id="RHEA-COMP:10747"/>
        <dbReference type="Rhea" id="RHEA-COMP:10748"/>
        <dbReference type="ChEBI" id="CHEBI:83833"/>
        <dbReference type="ChEBI" id="CHEBI:83834"/>
        <dbReference type="EC" id="5.2.1.8"/>
    </reaction>
</comment>
<dbReference type="EMBL" id="DXIJ01000071">
    <property type="protein sequence ID" value="HIV85883.1"/>
    <property type="molecule type" value="Genomic_DNA"/>
</dbReference>
<feature type="domain" description="PPIase cyclophilin-type" evidence="7">
    <location>
        <begin position="1"/>
        <end position="151"/>
    </location>
</feature>
<keyword evidence="3 5" id="KW-0697">Rotamase</keyword>
<dbReference type="Pfam" id="PF00160">
    <property type="entry name" value="Pro_isomerase"/>
    <property type="match status" value="1"/>
</dbReference>
<proteinExistence type="inferred from homology"/>
<name>A0A9D1PR46_9FIRM</name>
<sequence>MEDGGSFVIKCYPEYAPETVENFLTLVSSGFYDGLTFHRVLDDFVAQGGDPNGNGTGGSSERIHGEFPDNGFEQNTLTHKRGSVAMARSSNPDSASSQFYICYTDLPSLDGSYAVFGEVTEGMDVIDGFLSVPRDSAGMPETPITISRAEIVE</sequence>
<dbReference type="PROSITE" id="PS00170">
    <property type="entry name" value="CSA_PPIASE_1"/>
    <property type="match status" value="1"/>
</dbReference>
<dbReference type="PIRSF" id="PIRSF001467">
    <property type="entry name" value="Peptidylpro_ismrse"/>
    <property type="match status" value="1"/>
</dbReference>
<gene>
    <name evidence="8" type="ORF">H9900_03630</name>
</gene>
<dbReference type="GO" id="GO:0006457">
    <property type="term" value="P:protein folding"/>
    <property type="evidence" value="ECO:0007669"/>
    <property type="project" value="InterPro"/>
</dbReference>
<dbReference type="Proteomes" id="UP000824162">
    <property type="component" value="Unassembled WGS sequence"/>
</dbReference>
<evidence type="ECO:0000256" key="1">
    <source>
        <dbReference type="ARBA" id="ARBA00002388"/>
    </source>
</evidence>
<dbReference type="InterPro" id="IPR024936">
    <property type="entry name" value="Cyclophilin-type_PPIase"/>
</dbReference>
<organism evidence="8 9">
    <name type="scientific">Candidatus Monoglobus merdigallinarum</name>
    <dbReference type="NCBI Taxonomy" id="2838698"/>
    <lineage>
        <taxon>Bacteria</taxon>
        <taxon>Bacillati</taxon>
        <taxon>Bacillota</taxon>
        <taxon>Clostridia</taxon>
        <taxon>Monoglobales</taxon>
        <taxon>Monoglobaceae</taxon>
        <taxon>Monoglobus</taxon>
    </lineage>
</organism>
<dbReference type="AlphaFoldDB" id="A0A9D1PR46"/>
<evidence type="ECO:0000259" key="7">
    <source>
        <dbReference type="PROSITE" id="PS50072"/>
    </source>
</evidence>
<dbReference type="InterPro" id="IPR029000">
    <property type="entry name" value="Cyclophilin-like_dom_sf"/>
</dbReference>
<comment type="function">
    <text evidence="1 5">PPIases accelerate the folding of proteins. It catalyzes the cis-trans isomerization of proline imidic peptide bonds in oligopeptides.</text>
</comment>
<comment type="caution">
    <text evidence="8">The sequence shown here is derived from an EMBL/GenBank/DDBJ whole genome shotgun (WGS) entry which is preliminary data.</text>
</comment>
<evidence type="ECO:0000256" key="6">
    <source>
        <dbReference type="SAM" id="MobiDB-lite"/>
    </source>
</evidence>
<keyword evidence="4 5" id="KW-0413">Isomerase</keyword>
<evidence type="ECO:0000256" key="2">
    <source>
        <dbReference type="ARBA" id="ARBA00007365"/>
    </source>
</evidence>
<evidence type="ECO:0000313" key="8">
    <source>
        <dbReference type="EMBL" id="HIV85883.1"/>
    </source>
</evidence>
<dbReference type="InterPro" id="IPR020892">
    <property type="entry name" value="Cyclophilin-type_PPIase_CS"/>
</dbReference>
<dbReference type="PRINTS" id="PR00153">
    <property type="entry name" value="CSAPPISMRASE"/>
</dbReference>
<reference evidence="8" key="1">
    <citation type="journal article" date="2021" name="PeerJ">
        <title>Extensive microbial diversity within the chicken gut microbiome revealed by metagenomics and culture.</title>
        <authorList>
            <person name="Gilroy R."/>
            <person name="Ravi A."/>
            <person name="Getino M."/>
            <person name="Pursley I."/>
            <person name="Horton D.L."/>
            <person name="Alikhan N.F."/>
            <person name="Baker D."/>
            <person name="Gharbi K."/>
            <person name="Hall N."/>
            <person name="Watson M."/>
            <person name="Adriaenssens E.M."/>
            <person name="Foster-Nyarko E."/>
            <person name="Jarju S."/>
            <person name="Secka A."/>
            <person name="Antonio M."/>
            <person name="Oren A."/>
            <person name="Chaudhuri R.R."/>
            <person name="La Ragione R."/>
            <person name="Hildebrand F."/>
            <person name="Pallen M.J."/>
        </authorList>
    </citation>
    <scope>NUCLEOTIDE SEQUENCE</scope>
    <source>
        <strain evidence="8">5790</strain>
    </source>
</reference>
<protein>
    <recommendedName>
        <fullName evidence="5">Peptidyl-prolyl cis-trans isomerase</fullName>
        <shortName evidence="5">PPIase</shortName>
        <ecNumber evidence="5">5.2.1.8</ecNumber>
    </recommendedName>
</protein>
<dbReference type="PANTHER" id="PTHR45625:SF4">
    <property type="entry name" value="PEPTIDYLPROLYL ISOMERASE DOMAIN AND WD REPEAT-CONTAINING PROTEIN 1"/>
    <property type="match status" value="1"/>
</dbReference>
<accession>A0A9D1PR46</accession>
<dbReference type="CDD" id="cd00317">
    <property type="entry name" value="cyclophilin"/>
    <property type="match status" value="1"/>
</dbReference>
<dbReference type="SUPFAM" id="SSF50891">
    <property type="entry name" value="Cyclophilin-like"/>
    <property type="match status" value="1"/>
</dbReference>
<dbReference type="PANTHER" id="PTHR45625">
    <property type="entry name" value="PEPTIDYL-PROLYL CIS-TRANS ISOMERASE-RELATED"/>
    <property type="match status" value="1"/>
</dbReference>
<evidence type="ECO:0000256" key="4">
    <source>
        <dbReference type="ARBA" id="ARBA00023235"/>
    </source>
</evidence>
<feature type="region of interest" description="Disordered" evidence="6">
    <location>
        <begin position="48"/>
        <end position="75"/>
    </location>
</feature>
<dbReference type="InterPro" id="IPR044666">
    <property type="entry name" value="Cyclophilin_A-like"/>
</dbReference>
<evidence type="ECO:0000256" key="5">
    <source>
        <dbReference type="RuleBase" id="RU363019"/>
    </source>
</evidence>